<dbReference type="Proteomes" id="UP000307430">
    <property type="component" value="Unassembled WGS sequence"/>
</dbReference>
<organism evidence="1 2">
    <name type="scientific">Klebsiella indica</name>
    <dbReference type="NCBI Taxonomy" id="2582917"/>
    <lineage>
        <taxon>Bacteria</taxon>
        <taxon>Pseudomonadati</taxon>
        <taxon>Pseudomonadota</taxon>
        <taxon>Gammaproteobacteria</taxon>
        <taxon>Enterobacterales</taxon>
        <taxon>Enterobacteriaceae</taxon>
        <taxon>Klebsiella/Raoultella group</taxon>
        <taxon>Klebsiella</taxon>
    </lineage>
</organism>
<accession>A0A5R9LPG4</accession>
<dbReference type="EMBL" id="VCHQ01000001">
    <property type="protein sequence ID" value="TLV23835.1"/>
    <property type="molecule type" value="Genomic_DNA"/>
</dbReference>
<evidence type="ECO:0000313" key="1">
    <source>
        <dbReference type="EMBL" id="TLV23835.1"/>
    </source>
</evidence>
<name>A0A5R9LPG4_9ENTR</name>
<proteinExistence type="predicted"/>
<dbReference type="AlphaFoldDB" id="A0A5R9LPG4"/>
<reference evidence="1 2" key="1">
    <citation type="submission" date="2019-05" db="EMBL/GenBank/DDBJ databases">
        <title>Genome sequence of Klebsiella sp strain TOUT106.</title>
        <authorList>
            <person name="Rahi P."/>
            <person name="Chaudhari D."/>
        </authorList>
    </citation>
    <scope>NUCLEOTIDE SEQUENCE [LARGE SCALE GENOMIC DNA]</scope>
    <source>
        <strain evidence="1 2">TOUT106</strain>
    </source>
</reference>
<gene>
    <name evidence="1" type="ORF">FE839_00135</name>
</gene>
<dbReference type="RefSeq" id="WP_138357913.1">
    <property type="nucleotide sequence ID" value="NZ_JBCIVH010000015.1"/>
</dbReference>
<keyword evidence="2" id="KW-1185">Reference proteome</keyword>
<sequence>MAFKLMAATGAVLIVIATVLFLPQILREAQTNTEIEEMLQHPDSTFIIFSKCKKNVSDVDQCYNAYSAAVRLADAKNCTSSGIELKRKFKRLVEHSKERDIENEISKECQLK</sequence>
<evidence type="ECO:0000313" key="2">
    <source>
        <dbReference type="Proteomes" id="UP000307430"/>
    </source>
</evidence>
<protein>
    <submittedName>
        <fullName evidence="1">Uncharacterized protein</fullName>
    </submittedName>
</protein>
<comment type="caution">
    <text evidence="1">The sequence shown here is derived from an EMBL/GenBank/DDBJ whole genome shotgun (WGS) entry which is preliminary data.</text>
</comment>